<dbReference type="GO" id="GO:0005737">
    <property type="term" value="C:cytoplasm"/>
    <property type="evidence" value="ECO:0007669"/>
    <property type="project" value="UniProtKB-SubCell"/>
</dbReference>
<dbReference type="Gene3D" id="3.40.50.300">
    <property type="entry name" value="P-loop containing nucleotide triphosphate hydrolases"/>
    <property type="match status" value="1"/>
</dbReference>
<keyword evidence="4" id="KW-0677">Repeat</keyword>
<keyword evidence="3" id="KW-0433">Leucine-rich repeat</keyword>
<evidence type="ECO:0008006" key="12">
    <source>
        <dbReference type="Google" id="ProtNLM"/>
    </source>
</evidence>
<proteinExistence type="predicted"/>
<evidence type="ECO:0000313" key="11">
    <source>
        <dbReference type="Proteomes" id="UP000812440"/>
    </source>
</evidence>
<dbReference type="PANTHER" id="PTHR24106">
    <property type="entry name" value="NACHT, LRR AND CARD DOMAINS-CONTAINING"/>
    <property type="match status" value="1"/>
</dbReference>
<dbReference type="Pfam" id="PF17779">
    <property type="entry name" value="WHD_NOD2"/>
    <property type="match status" value="1"/>
</dbReference>
<evidence type="ECO:0000259" key="7">
    <source>
        <dbReference type="Pfam" id="PF05729"/>
    </source>
</evidence>
<protein>
    <recommendedName>
        <fullName evidence="12">NACHT domain-containing protein</fullName>
    </recommendedName>
</protein>
<dbReference type="GO" id="GO:0005524">
    <property type="term" value="F:ATP binding"/>
    <property type="evidence" value="ECO:0007669"/>
    <property type="project" value="UniProtKB-KW"/>
</dbReference>
<dbReference type="AlphaFoldDB" id="A0A8T2I9L0"/>
<evidence type="ECO:0000256" key="4">
    <source>
        <dbReference type="ARBA" id="ARBA00022737"/>
    </source>
</evidence>
<evidence type="ECO:0000256" key="1">
    <source>
        <dbReference type="ARBA" id="ARBA00004496"/>
    </source>
</evidence>
<dbReference type="Pfam" id="PF13516">
    <property type="entry name" value="LRR_6"/>
    <property type="match status" value="3"/>
</dbReference>
<dbReference type="InterPro" id="IPR051261">
    <property type="entry name" value="NLR"/>
</dbReference>
<feature type="domain" description="NACHT LRR and PYD" evidence="8">
    <location>
        <begin position="361"/>
        <end position="486"/>
    </location>
</feature>
<keyword evidence="2" id="KW-0963">Cytoplasm</keyword>
<evidence type="ECO:0000313" key="10">
    <source>
        <dbReference type="EMBL" id="KAG8429289.1"/>
    </source>
</evidence>
<organism evidence="10 11">
    <name type="scientific">Hymenochirus boettgeri</name>
    <name type="common">Congo dwarf clawed frog</name>
    <dbReference type="NCBI Taxonomy" id="247094"/>
    <lineage>
        <taxon>Eukaryota</taxon>
        <taxon>Metazoa</taxon>
        <taxon>Chordata</taxon>
        <taxon>Craniata</taxon>
        <taxon>Vertebrata</taxon>
        <taxon>Euteleostomi</taxon>
        <taxon>Amphibia</taxon>
        <taxon>Batrachia</taxon>
        <taxon>Anura</taxon>
        <taxon>Pipoidea</taxon>
        <taxon>Pipidae</taxon>
        <taxon>Pipinae</taxon>
        <taxon>Hymenochirus</taxon>
    </lineage>
</organism>
<evidence type="ECO:0000256" key="5">
    <source>
        <dbReference type="ARBA" id="ARBA00022741"/>
    </source>
</evidence>
<feature type="domain" description="NACHT" evidence="7">
    <location>
        <begin position="65"/>
        <end position="222"/>
    </location>
</feature>
<dbReference type="Pfam" id="PF05729">
    <property type="entry name" value="NACHT"/>
    <property type="match status" value="1"/>
</dbReference>
<dbReference type="InterPro" id="IPR032675">
    <property type="entry name" value="LRR_dom_sf"/>
</dbReference>
<evidence type="ECO:0000256" key="2">
    <source>
        <dbReference type="ARBA" id="ARBA00022490"/>
    </source>
</evidence>
<dbReference type="Gene3D" id="3.80.10.10">
    <property type="entry name" value="Ribonuclease Inhibitor"/>
    <property type="match status" value="2"/>
</dbReference>
<comment type="caution">
    <text evidence="10">The sequence shown here is derived from an EMBL/GenBank/DDBJ whole genome shotgun (WGS) entry which is preliminary data.</text>
</comment>
<keyword evidence="5" id="KW-0547">Nucleotide-binding</keyword>
<dbReference type="OrthoDB" id="120976at2759"/>
<dbReference type="SMART" id="SM00368">
    <property type="entry name" value="LRR_RI"/>
    <property type="match status" value="4"/>
</dbReference>
<dbReference type="EMBL" id="JAACNH010009536">
    <property type="protein sequence ID" value="KAG8429289.1"/>
    <property type="molecule type" value="Genomic_DNA"/>
</dbReference>
<dbReference type="Pfam" id="PF17776">
    <property type="entry name" value="NLRC4_HD2"/>
    <property type="match status" value="1"/>
</dbReference>
<dbReference type="SUPFAM" id="SSF52047">
    <property type="entry name" value="RNI-like"/>
    <property type="match status" value="1"/>
</dbReference>
<evidence type="ECO:0000256" key="3">
    <source>
        <dbReference type="ARBA" id="ARBA00022614"/>
    </source>
</evidence>
<comment type="subcellular location">
    <subcellularLocation>
        <location evidence="1">Cytoplasm</location>
    </subcellularLocation>
</comment>
<evidence type="ECO:0000256" key="6">
    <source>
        <dbReference type="ARBA" id="ARBA00022840"/>
    </source>
</evidence>
<gene>
    <name evidence="10" type="ORF">GDO86_020606</name>
</gene>
<name>A0A8T2I9L0_9PIPI</name>
<dbReference type="InterPro" id="IPR001611">
    <property type="entry name" value="Leu-rich_rpt"/>
</dbReference>
<evidence type="ECO:0000259" key="9">
    <source>
        <dbReference type="Pfam" id="PF17779"/>
    </source>
</evidence>
<feature type="domain" description="NOD1/2 winged helix" evidence="9">
    <location>
        <begin position="302"/>
        <end position="334"/>
    </location>
</feature>
<dbReference type="FunFam" id="3.80.10.10:FF:000274">
    <property type="entry name" value="NLR family CARD domain containing 3"/>
    <property type="match status" value="1"/>
</dbReference>
<sequence>MRGPGSEKDLQLEYLWLIDSLTDAQVQDHDIVQLELRQRERTSLRKLPLEKLLMPLSRVSMPPRITLTVGVAGAGKTTLVRLFVEKWARKELYTDITCVLALGLWELNMYDRLSAERLVHLAHPCYSAPPPGALLILDGLDELRAPLDFLDSVACTDPQRELLPECLITNIIWGNLLPDSSVWVTSRTGAASRIPGGLVDRMTEISGLGTVEIKQFLEQLLPHPKGTAEKVWSHLQCHLTLQALCSVPPLCHILGVSFGFLLHNQDPSYQFLPRTLSTIFSWFLKAQLGEKECSESSGSNRKTVGNLGKLAFQGLLRGRSVFFDSDLKSSGIDTPLPAGSAYARFLMYQNSHTCTGYSFFHLSTQEFLAATYYYQAAKRAIFDLFADGGMTWPKLGFLNHYKNAVQRTLHGEGIQLTIFLRFLSGLLSPQVLRVLAVCLPGKEEPGGYHVPAADYLQNILGAERIVSSGAVNLVCCLLELGHTELTSAIEEALKNGTLRGKMSQLVCCVLSYLLRTSNSCAQEVNLSQCLSYNLVQSLLSQLQYCTNLRMENNNFQDEVMELLASILRAKDCVIHTFSLAENRVGNRGVKVLGRALVVNYTLAVLDLHSNKIGPSGAMALAEVLQSNQVLHSLNLQNNQIKTEGVTCLAQSLLVNCKLRALHIQKNHIGAEGVERLSESLKRNHALQEL</sequence>
<dbReference type="InterPro" id="IPR041075">
    <property type="entry name" value="NOD1/2_WH"/>
</dbReference>
<dbReference type="InterPro" id="IPR007111">
    <property type="entry name" value="NACHT_NTPase"/>
</dbReference>
<reference evidence="10" key="1">
    <citation type="thesis" date="2020" institute="ProQuest LLC" country="789 East Eisenhower Parkway, Ann Arbor, MI, USA">
        <title>Comparative Genomics and Chromosome Evolution.</title>
        <authorList>
            <person name="Mudd A.B."/>
        </authorList>
    </citation>
    <scope>NUCLEOTIDE SEQUENCE</scope>
    <source>
        <strain evidence="10">Female2</strain>
        <tissue evidence="10">Blood</tissue>
    </source>
</reference>
<dbReference type="SUPFAM" id="SSF52540">
    <property type="entry name" value="P-loop containing nucleoside triphosphate hydrolases"/>
    <property type="match status" value="1"/>
</dbReference>
<dbReference type="InterPro" id="IPR041267">
    <property type="entry name" value="NLRP_HD2"/>
</dbReference>
<feature type="non-terminal residue" evidence="10">
    <location>
        <position position="689"/>
    </location>
</feature>
<dbReference type="Proteomes" id="UP000812440">
    <property type="component" value="Unassembled WGS sequence"/>
</dbReference>
<keyword evidence="11" id="KW-1185">Reference proteome</keyword>
<keyword evidence="6" id="KW-0067">ATP-binding</keyword>
<dbReference type="InterPro" id="IPR027417">
    <property type="entry name" value="P-loop_NTPase"/>
</dbReference>
<evidence type="ECO:0000259" key="8">
    <source>
        <dbReference type="Pfam" id="PF17776"/>
    </source>
</evidence>
<accession>A0A8T2I9L0</accession>